<feature type="transmembrane region" description="Helical" evidence="2">
    <location>
        <begin position="78"/>
        <end position="95"/>
    </location>
</feature>
<dbReference type="Pfam" id="PF01478">
    <property type="entry name" value="Peptidase_A24"/>
    <property type="match status" value="1"/>
</dbReference>
<keyword evidence="5" id="KW-1185">Reference proteome</keyword>
<sequence length="239" mass="24548">MRIPPTRRQRASAIPFSLAFIVAAGLLGLAAGPAATFGAQRLLPALDLAAGRRSHVPAAVFTGALFMVMAWRFGASWLLPALLFLSAAGVVLSRIDLHFRLLPNRLVIPALGTGSALLLLDAAVNERWANLVVAFIGSAATFVIYLVLALISPRGLGMGDVKFSAVLALPLGYLSVGQLVLGVSLGFLIGALVGGVLLLAGLAGRKSPVPFGPSMFAGCIAAVVFGAELGPALLPSLFT</sequence>
<evidence type="ECO:0000313" key="5">
    <source>
        <dbReference type="Proteomes" id="UP000273807"/>
    </source>
</evidence>
<dbReference type="PANTHER" id="PTHR30487">
    <property type="entry name" value="TYPE 4 PREPILIN-LIKE PROTEINS LEADER PEPTIDE-PROCESSING ENZYME"/>
    <property type="match status" value="1"/>
</dbReference>
<organism evidence="4 5">
    <name type="scientific">Arthrobacter oryzae</name>
    <dbReference type="NCBI Taxonomy" id="409290"/>
    <lineage>
        <taxon>Bacteria</taxon>
        <taxon>Bacillati</taxon>
        <taxon>Actinomycetota</taxon>
        <taxon>Actinomycetes</taxon>
        <taxon>Micrococcales</taxon>
        <taxon>Micrococcaceae</taxon>
        <taxon>Arthrobacter</taxon>
    </lineage>
</organism>
<feature type="transmembrane region" description="Helical" evidence="2">
    <location>
        <begin position="131"/>
        <end position="151"/>
    </location>
</feature>
<proteinExistence type="inferred from homology"/>
<evidence type="ECO:0000256" key="1">
    <source>
        <dbReference type="ARBA" id="ARBA00005801"/>
    </source>
</evidence>
<dbReference type="GO" id="GO:0006465">
    <property type="term" value="P:signal peptide processing"/>
    <property type="evidence" value="ECO:0007669"/>
    <property type="project" value="TreeGrafter"/>
</dbReference>
<dbReference type="AlphaFoldDB" id="A0A3N0BZP8"/>
<dbReference type="OrthoDB" id="2087435at2"/>
<dbReference type="InterPro" id="IPR000045">
    <property type="entry name" value="Prepilin_IV_endopep_pep"/>
</dbReference>
<protein>
    <submittedName>
        <fullName evidence="4">Prepilin peptidase</fullName>
    </submittedName>
</protein>
<gene>
    <name evidence="4" type="ORF">D7003_09955</name>
</gene>
<dbReference type="PANTHER" id="PTHR30487:SF0">
    <property type="entry name" value="PREPILIN LEADER PEPTIDASE_N-METHYLTRANSFERASE-RELATED"/>
    <property type="match status" value="1"/>
</dbReference>
<evidence type="ECO:0000259" key="3">
    <source>
        <dbReference type="Pfam" id="PF01478"/>
    </source>
</evidence>
<keyword evidence="2" id="KW-1133">Transmembrane helix</keyword>
<evidence type="ECO:0000313" key="4">
    <source>
        <dbReference type="EMBL" id="RNL55284.1"/>
    </source>
</evidence>
<comment type="caution">
    <text evidence="4">The sequence shown here is derived from an EMBL/GenBank/DDBJ whole genome shotgun (WGS) entry which is preliminary data.</text>
</comment>
<dbReference type="InterPro" id="IPR050882">
    <property type="entry name" value="Prepilin_peptidase/N-MTase"/>
</dbReference>
<dbReference type="EMBL" id="RBED01000094">
    <property type="protein sequence ID" value="RNL55284.1"/>
    <property type="molecule type" value="Genomic_DNA"/>
</dbReference>
<dbReference type="Gene3D" id="1.20.120.1220">
    <property type="match status" value="1"/>
</dbReference>
<dbReference type="GO" id="GO:0005886">
    <property type="term" value="C:plasma membrane"/>
    <property type="evidence" value="ECO:0007669"/>
    <property type="project" value="TreeGrafter"/>
</dbReference>
<keyword evidence="2" id="KW-0812">Transmembrane</keyword>
<feature type="transmembrane region" description="Helical" evidence="2">
    <location>
        <begin position="171"/>
        <end position="203"/>
    </location>
</feature>
<dbReference type="Proteomes" id="UP000273807">
    <property type="component" value="Unassembled WGS sequence"/>
</dbReference>
<keyword evidence="2" id="KW-0472">Membrane</keyword>
<accession>A0A3N0BZP8</accession>
<evidence type="ECO:0000256" key="2">
    <source>
        <dbReference type="SAM" id="Phobius"/>
    </source>
</evidence>
<feature type="transmembrane region" description="Helical" evidence="2">
    <location>
        <begin position="215"/>
        <end position="234"/>
    </location>
</feature>
<comment type="similarity">
    <text evidence="1">Belongs to the peptidase A24 family.</text>
</comment>
<name>A0A3N0BZP8_9MICC</name>
<dbReference type="GO" id="GO:0004190">
    <property type="term" value="F:aspartic-type endopeptidase activity"/>
    <property type="evidence" value="ECO:0007669"/>
    <property type="project" value="InterPro"/>
</dbReference>
<feature type="domain" description="Prepilin type IV endopeptidase peptidase" evidence="3">
    <location>
        <begin position="84"/>
        <end position="194"/>
    </location>
</feature>
<reference evidence="4 5" key="1">
    <citation type="submission" date="2018-10" db="EMBL/GenBank/DDBJ databases">
        <title>Genome sequencing of Arthrobacter oryzae TNB02.</title>
        <authorList>
            <person name="Cho Y.-J."/>
            <person name="Cho A."/>
            <person name="Kim O.-S."/>
        </authorList>
    </citation>
    <scope>NUCLEOTIDE SEQUENCE [LARGE SCALE GENOMIC DNA]</scope>
    <source>
        <strain evidence="4 5">TNB02</strain>
    </source>
</reference>